<organism evidence="1 2">
    <name type="scientific">Paramuricea clavata</name>
    <name type="common">Red gorgonian</name>
    <name type="synonym">Violescent sea-whip</name>
    <dbReference type="NCBI Taxonomy" id="317549"/>
    <lineage>
        <taxon>Eukaryota</taxon>
        <taxon>Metazoa</taxon>
        <taxon>Cnidaria</taxon>
        <taxon>Anthozoa</taxon>
        <taxon>Octocorallia</taxon>
        <taxon>Malacalcyonacea</taxon>
        <taxon>Plexauridae</taxon>
        <taxon>Paramuricea</taxon>
    </lineage>
</organism>
<dbReference type="OrthoDB" id="5964742at2759"/>
<comment type="caution">
    <text evidence="1">The sequence shown here is derived from an EMBL/GenBank/DDBJ whole genome shotgun (WGS) entry which is preliminary data.</text>
</comment>
<keyword evidence="2" id="KW-1185">Reference proteome</keyword>
<name>A0A7D9ES65_PARCT</name>
<dbReference type="Proteomes" id="UP001152795">
    <property type="component" value="Unassembled WGS sequence"/>
</dbReference>
<sequence>MLPLDITLVYFSGRPDPHWQVQANHPKYQKIREMFNSAVNQELAALPEQMPSQLGYRGFLVRDSNDQLPKLILGTTTKELQLLLLGTIPSDAIPQALVGIIAKTIEDGGVSPIGAESETPGTKRAPKYNVLTQWKWNNWFVVTKNNCYNYATNKRTSTNAQPGRKHGVNVKNNFSEDFGKEVMKAAVKDGLTVVGNFETRLNIDVPTRKSLELLPSQHLVALFASNSGK</sequence>
<gene>
    <name evidence="1" type="ORF">PACLA_8A021471</name>
</gene>
<protein>
    <submittedName>
        <fullName evidence="1">Uncharacterized protein</fullName>
    </submittedName>
</protein>
<dbReference type="AlphaFoldDB" id="A0A7D9ES65"/>
<evidence type="ECO:0000313" key="1">
    <source>
        <dbReference type="EMBL" id="CAB4016548.1"/>
    </source>
</evidence>
<reference evidence="1" key="1">
    <citation type="submission" date="2020-04" db="EMBL/GenBank/DDBJ databases">
        <authorList>
            <person name="Alioto T."/>
            <person name="Alioto T."/>
            <person name="Gomez Garrido J."/>
        </authorList>
    </citation>
    <scope>NUCLEOTIDE SEQUENCE</scope>
    <source>
        <strain evidence="1">A484AB</strain>
    </source>
</reference>
<proteinExistence type="predicted"/>
<evidence type="ECO:0000313" key="2">
    <source>
        <dbReference type="Proteomes" id="UP001152795"/>
    </source>
</evidence>
<dbReference type="EMBL" id="CACRXK020009163">
    <property type="protein sequence ID" value="CAB4016548.1"/>
    <property type="molecule type" value="Genomic_DNA"/>
</dbReference>
<accession>A0A7D9ES65</accession>